<dbReference type="EMBL" id="JBAHYK010000763">
    <property type="protein sequence ID" value="KAL0571481.1"/>
    <property type="molecule type" value="Genomic_DNA"/>
</dbReference>
<organism evidence="1 2">
    <name type="scientific">Marasmius crinis-equi</name>
    <dbReference type="NCBI Taxonomy" id="585013"/>
    <lineage>
        <taxon>Eukaryota</taxon>
        <taxon>Fungi</taxon>
        <taxon>Dikarya</taxon>
        <taxon>Basidiomycota</taxon>
        <taxon>Agaricomycotina</taxon>
        <taxon>Agaricomycetes</taxon>
        <taxon>Agaricomycetidae</taxon>
        <taxon>Agaricales</taxon>
        <taxon>Marasmiineae</taxon>
        <taxon>Marasmiaceae</taxon>
        <taxon>Marasmius</taxon>
    </lineage>
</organism>
<proteinExistence type="predicted"/>
<evidence type="ECO:0008006" key="3">
    <source>
        <dbReference type="Google" id="ProtNLM"/>
    </source>
</evidence>
<dbReference type="Proteomes" id="UP001465976">
    <property type="component" value="Unassembled WGS sequence"/>
</dbReference>
<gene>
    <name evidence="1" type="ORF">V5O48_010485</name>
</gene>
<accession>A0ABR3F8J1</accession>
<reference evidence="1 2" key="1">
    <citation type="submission" date="2024-02" db="EMBL/GenBank/DDBJ databases">
        <title>A draft genome for the cacao thread blight pathogen Marasmius crinis-equi.</title>
        <authorList>
            <person name="Cohen S.P."/>
            <person name="Baruah I.K."/>
            <person name="Amoako-Attah I."/>
            <person name="Bukari Y."/>
            <person name="Meinhardt L.W."/>
            <person name="Bailey B.A."/>
        </authorList>
    </citation>
    <scope>NUCLEOTIDE SEQUENCE [LARGE SCALE GENOMIC DNA]</scope>
    <source>
        <strain evidence="1 2">GH-76</strain>
    </source>
</reference>
<protein>
    <recommendedName>
        <fullName evidence="3">F-box domain-containing protein</fullName>
    </recommendedName>
</protein>
<comment type="caution">
    <text evidence="1">The sequence shown here is derived from an EMBL/GenBank/DDBJ whole genome shotgun (WGS) entry which is preliminary data.</text>
</comment>
<keyword evidence="2" id="KW-1185">Reference proteome</keyword>
<sequence>MLWNAVHIFIPSALSYQGTEKPEDMQSSFLRALKAREQGLKQWLDRSGSLPLALSLSTSERREDQPEQEKLKEKGCLDFMKMLVGFSRKWKSLSLSSLPPSFLRPLEALTPGDLPLLEEIRDVGTLVQLNPYFYNPPPVAPEVRFPEHSPALRTLHITLRNWSDFDPVSVRWARLTVLNLNFWKRMNGPWIFHRLAQLCPLLTEFTVDLGGWGSGSSDHQLSPRNEWTHLRKLNFTVRAPGAPRSAEQPDAGSLPEVRNILESITTPALTHLHIRYHYNDVISPDQESYDLITNLNADISLYDLIVRSRCVLAFLELSIPLGPQFPMVLSILPSLTTISLDLLASSAEAVTSHQLSQLDTILDSLMPADDGAKCPNLRTIQLSSCHSHNARTASGKLYKGNDGNYGIILEMTRRERGTHCKRHNFENF</sequence>
<evidence type="ECO:0000313" key="2">
    <source>
        <dbReference type="Proteomes" id="UP001465976"/>
    </source>
</evidence>
<name>A0ABR3F8J1_9AGAR</name>
<evidence type="ECO:0000313" key="1">
    <source>
        <dbReference type="EMBL" id="KAL0571481.1"/>
    </source>
</evidence>